<gene>
    <name evidence="2" type="ORF">Mterra_02463</name>
</gene>
<dbReference type="Proteomes" id="UP000265715">
    <property type="component" value="Unassembled WGS sequence"/>
</dbReference>
<evidence type="ECO:0000313" key="2">
    <source>
        <dbReference type="EMBL" id="RIH82953.1"/>
    </source>
</evidence>
<dbReference type="SMART" id="SM00960">
    <property type="entry name" value="Robl_LC7"/>
    <property type="match status" value="1"/>
</dbReference>
<name>A0A399EHC8_9DEIN</name>
<sequence length="117" mass="12426">MLQEVLTELQAVRGVLGSALVAEDGFVVESTHSEGGADLDFLGSSASTALASARALSQELGRGEVEEVMVEYPEGPLLLVPLAQGYLLVVLLDSMQSLGRARFQLKKSIPRLKEALS</sequence>
<dbReference type="AlphaFoldDB" id="A0A399EHC8"/>
<dbReference type="OrthoDB" id="26070at2"/>
<organism evidence="2 3">
    <name type="scientific">Calidithermus terrae</name>
    <dbReference type="NCBI Taxonomy" id="1408545"/>
    <lineage>
        <taxon>Bacteria</taxon>
        <taxon>Thermotogati</taxon>
        <taxon>Deinococcota</taxon>
        <taxon>Deinococci</taxon>
        <taxon>Thermales</taxon>
        <taxon>Thermaceae</taxon>
        <taxon>Calidithermus</taxon>
    </lineage>
</organism>
<protein>
    <submittedName>
        <fullName evidence="2">Roadblock/LC7 domain protein</fullName>
    </submittedName>
</protein>
<dbReference type="Pfam" id="PF03259">
    <property type="entry name" value="Robl_LC7"/>
    <property type="match status" value="1"/>
</dbReference>
<feature type="domain" description="Roadblock/LAMTOR2" evidence="1">
    <location>
        <begin position="2"/>
        <end position="92"/>
    </location>
</feature>
<proteinExistence type="predicted"/>
<evidence type="ECO:0000259" key="1">
    <source>
        <dbReference type="SMART" id="SM00960"/>
    </source>
</evidence>
<dbReference type="SUPFAM" id="SSF103196">
    <property type="entry name" value="Roadblock/LC7 domain"/>
    <property type="match status" value="1"/>
</dbReference>
<dbReference type="InterPro" id="IPR004942">
    <property type="entry name" value="Roadblock/LAMTOR2_dom"/>
</dbReference>
<dbReference type="EMBL" id="QXDL01000104">
    <property type="protein sequence ID" value="RIH82953.1"/>
    <property type="molecule type" value="Genomic_DNA"/>
</dbReference>
<dbReference type="Gene3D" id="3.30.450.30">
    <property type="entry name" value="Dynein light chain 2a, cytoplasmic"/>
    <property type="match status" value="1"/>
</dbReference>
<evidence type="ECO:0000313" key="3">
    <source>
        <dbReference type="Proteomes" id="UP000265715"/>
    </source>
</evidence>
<reference evidence="2 3" key="1">
    <citation type="submission" date="2018-08" db="EMBL/GenBank/DDBJ databases">
        <title>Meiothermus terrae DSM 26712 genome sequencing project.</title>
        <authorList>
            <person name="Da Costa M.S."/>
            <person name="Albuquerque L."/>
            <person name="Raposo P."/>
            <person name="Froufe H.J.C."/>
            <person name="Barroso C.S."/>
            <person name="Egas C."/>
        </authorList>
    </citation>
    <scope>NUCLEOTIDE SEQUENCE [LARGE SCALE GENOMIC DNA]</scope>
    <source>
        <strain evidence="2 3">DSM 26712</strain>
    </source>
</reference>
<accession>A0A399EHC8</accession>
<dbReference type="RefSeq" id="WP_027892676.1">
    <property type="nucleotide sequence ID" value="NZ_QXDL01000104.1"/>
</dbReference>
<comment type="caution">
    <text evidence="2">The sequence shown here is derived from an EMBL/GenBank/DDBJ whole genome shotgun (WGS) entry which is preliminary data.</text>
</comment>
<keyword evidence="3" id="KW-1185">Reference proteome</keyword>